<feature type="domain" description="YjeF C-terminal" evidence="10">
    <location>
        <begin position="114"/>
        <end position="393"/>
    </location>
</feature>
<comment type="subunit">
    <text evidence="9">Homotetramer.</text>
</comment>
<comment type="caution">
    <text evidence="11">The sequence shown here is derived from an EMBL/GenBank/DDBJ whole genome shotgun (WGS) entry which is preliminary data.</text>
</comment>
<dbReference type="EMBL" id="JBGMEH010000006">
    <property type="protein sequence ID" value="MFO3716187.1"/>
    <property type="molecule type" value="Genomic_DNA"/>
</dbReference>
<dbReference type="CDD" id="cd01171">
    <property type="entry name" value="YXKO-related"/>
    <property type="match status" value="1"/>
</dbReference>
<keyword evidence="4 9" id="KW-0067">ATP-binding</keyword>
<evidence type="ECO:0000313" key="12">
    <source>
        <dbReference type="Proteomes" id="UP001638015"/>
    </source>
</evidence>
<dbReference type="SUPFAM" id="SSF56214">
    <property type="entry name" value="4'-phosphopantetheinyl transferase"/>
    <property type="match status" value="1"/>
</dbReference>
<dbReference type="InterPro" id="IPR004568">
    <property type="entry name" value="Ppantetheine-prot_Trfase_dom"/>
</dbReference>
<accession>A0ABW9MWI5</accession>
<evidence type="ECO:0000256" key="8">
    <source>
        <dbReference type="ARBA" id="ARBA00023239"/>
    </source>
</evidence>
<feature type="binding site" evidence="9">
    <location>
        <begin position="306"/>
        <end position="310"/>
    </location>
    <ligand>
        <name>AMP</name>
        <dbReference type="ChEBI" id="CHEBI:456215"/>
    </ligand>
</feature>
<dbReference type="PROSITE" id="PS01050">
    <property type="entry name" value="YJEF_C_2"/>
    <property type="match status" value="1"/>
</dbReference>
<comment type="similarity">
    <text evidence="9">Belongs to the NnrD/CARKD family.</text>
</comment>
<dbReference type="Pfam" id="PF01256">
    <property type="entry name" value="Carb_kinase"/>
    <property type="match status" value="1"/>
</dbReference>
<keyword evidence="12" id="KW-1185">Reference proteome</keyword>
<dbReference type="Pfam" id="PF01648">
    <property type="entry name" value="ACPS"/>
    <property type="match status" value="1"/>
</dbReference>
<comment type="catalytic activity">
    <reaction evidence="9">
        <text>(6S)-NADPHX + ADP = AMP + phosphate + NADPH + H(+)</text>
        <dbReference type="Rhea" id="RHEA:32235"/>
        <dbReference type="ChEBI" id="CHEBI:15378"/>
        <dbReference type="ChEBI" id="CHEBI:43474"/>
        <dbReference type="ChEBI" id="CHEBI:57783"/>
        <dbReference type="ChEBI" id="CHEBI:64076"/>
        <dbReference type="ChEBI" id="CHEBI:456215"/>
        <dbReference type="ChEBI" id="CHEBI:456216"/>
        <dbReference type="EC" id="4.2.1.136"/>
    </reaction>
</comment>
<dbReference type="Gene3D" id="3.90.470.20">
    <property type="entry name" value="4'-phosphopantetheinyl transferase domain"/>
    <property type="match status" value="1"/>
</dbReference>
<proteinExistence type="inferred from homology"/>
<sequence>MIGVDIVDISKFSSKASSRFLEKLFAEDELNYGFKKQNSLQTFAGIFAAKEAILKANNLNLAHILRKKIEIKHVDNRPIAFINNKEIRGSLSISHDGNYAIAICNMKEQYQMNISQEIKELMPKRKSESHKGDYGRIAILGGSSGMAGSVYMASLSAMRTGAGMAFILAPKSISEILQIKSNEQIIKEIDCHNFYYSSEIVDQILDNIEGKDTLIIGPGMGKGEDLNKLIGEIIASTDIDMVIDADGLNAISKDLSILKSNNKIILTPHMGEFSRLTGLQIDKIKEDEESIARKFAKDNDVVLVLKSDHTIVTDGLKFYKNEIGNPGMATAGVGDVLTGVIASLMKRLEPFEAAKLGVYIHSLAGDIASEKLGEDSLIATDVIENLSEAIKRLR</sequence>
<dbReference type="SUPFAM" id="SSF53613">
    <property type="entry name" value="Ribokinase-like"/>
    <property type="match status" value="1"/>
</dbReference>
<organism evidence="11 12">
    <name type="scientific">Anaerococcus cruorum</name>
    <dbReference type="NCBI Taxonomy" id="3115617"/>
    <lineage>
        <taxon>Bacteria</taxon>
        <taxon>Bacillati</taxon>
        <taxon>Bacillota</taxon>
        <taxon>Tissierellia</taxon>
        <taxon>Tissierellales</taxon>
        <taxon>Peptoniphilaceae</taxon>
        <taxon>Anaerococcus</taxon>
    </lineage>
</organism>
<dbReference type="Proteomes" id="UP001638015">
    <property type="component" value="Unassembled WGS sequence"/>
</dbReference>
<dbReference type="NCBIfam" id="TIGR00196">
    <property type="entry name" value="yjeF_cterm"/>
    <property type="match status" value="1"/>
</dbReference>
<dbReference type="PANTHER" id="PTHR12592">
    <property type="entry name" value="ATP-DEPENDENT (S)-NAD(P)H-HYDRATE DEHYDRATASE FAMILY MEMBER"/>
    <property type="match status" value="1"/>
</dbReference>
<dbReference type="InterPro" id="IPR037143">
    <property type="entry name" value="4-PPantetheinyl_Trfase_dom_sf"/>
</dbReference>
<comment type="caution">
    <text evidence="9">Lacks conserved residue(s) required for the propagation of feature annotation.</text>
</comment>
<evidence type="ECO:0000256" key="2">
    <source>
        <dbReference type="ARBA" id="ARBA00022723"/>
    </source>
</evidence>
<protein>
    <recommendedName>
        <fullName evidence="9">ADP-dependent (S)-NAD(P)H-hydrate dehydratase</fullName>
        <ecNumber evidence="9">4.2.1.136</ecNumber>
    </recommendedName>
    <alternativeName>
        <fullName evidence="9">ADP-dependent NAD(P)HX dehydratase</fullName>
    </alternativeName>
</protein>
<keyword evidence="7 9" id="KW-0520">NAD</keyword>
<keyword evidence="3 9" id="KW-0547">Nucleotide-binding</keyword>
<comment type="cofactor">
    <cofactor evidence="9">
        <name>Mg(2+)</name>
        <dbReference type="ChEBI" id="CHEBI:18420"/>
    </cofactor>
</comment>
<dbReference type="InterPro" id="IPR029056">
    <property type="entry name" value="Ribokinase-like"/>
</dbReference>
<evidence type="ECO:0000256" key="1">
    <source>
        <dbReference type="ARBA" id="ARBA00022679"/>
    </source>
</evidence>
<gene>
    <name evidence="9" type="primary">nnrD</name>
    <name evidence="11" type="ORF">ACCQ40_05225</name>
</gene>
<dbReference type="Gene3D" id="3.40.1190.20">
    <property type="match status" value="1"/>
</dbReference>
<dbReference type="PROSITE" id="PS51383">
    <property type="entry name" value="YJEF_C_3"/>
    <property type="match status" value="1"/>
</dbReference>
<feature type="binding site" evidence="9">
    <location>
        <position position="269"/>
    </location>
    <ligand>
        <name>(6S)-NADPHX</name>
        <dbReference type="ChEBI" id="CHEBI:64076"/>
    </ligand>
</feature>
<evidence type="ECO:0000256" key="6">
    <source>
        <dbReference type="ARBA" id="ARBA00022857"/>
    </source>
</evidence>
<dbReference type="RefSeq" id="WP_410032906.1">
    <property type="nucleotide sequence ID" value="NZ_JBGMEH010000006.1"/>
</dbReference>
<comment type="function">
    <text evidence="9">Catalyzes the dehydration of the S-form of NAD(P)HX at the expense of ADP, which is converted to AMP. Together with NAD(P)HX epimerase, which catalyzes the epimerization of the S- and R-forms, the enzyme allows the repair of both epimers of NAD(P)HX, a damaged form of NAD(P)H that is a result of enzymatic or heat-dependent hydration.</text>
</comment>
<keyword evidence="6 9" id="KW-0521">NADP</keyword>
<evidence type="ECO:0000256" key="7">
    <source>
        <dbReference type="ARBA" id="ARBA00023027"/>
    </source>
</evidence>
<dbReference type="NCBIfam" id="TIGR00556">
    <property type="entry name" value="pantethn_trn"/>
    <property type="match status" value="1"/>
</dbReference>
<dbReference type="EC" id="4.2.1.136" evidence="9"/>
<feature type="binding site" evidence="9">
    <location>
        <position position="219"/>
    </location>
    <ligand>
        <name>(6S)-NADPHX</name>
        <dbReference type="ChEBI" id="CHEBI:64076"/>
    </ligand>
</feature>
<dbReference type="HAMAP" id="MF_01965">
    <property type="entry name" value="NADHX_dehydratase"/>
    <property type="match status" value="1"/>
</dbReference>
<name>A0ABW9MWI5_9FIRM</name>
<evidence type="ECO:0000256" key="4">
    <source>
        <dbReference type="ARBA" id="ARBA00022840"/>
    </source>
</evidence>
<feature type="binding site" evidence="9">
    <location>
        <position position="335"/>
    </location>
    <ligand>
        <name>(6S)-NADPHX</name>
        <dbReference type="ChEBI" id="CHEBI:64076"/>
    </ligand>
</feature>
<comment type="catalytic activity">
    <reaction evidence="9">
        <text>(6S)-NADHX + ADP = AMP + phosphate + NADH + H(+)</text>
        <dbReference type="Rhea" id="RHEA:32223"/>
        <dbReference type="ChEBI" id="CHEBI:15378"/>
        <dbReference type="ChEBI" id="CHEBI:43474"/>
        <dbReference type="ChEBI" id="CHEBI:57945"/>
        <dbReference type="ChEBI" id="CHEBI:64074"/>
        <dbReference type="ChEBI" id="CHEBI:456215"/>
        <dbReference type="ChEBI" id="CHEBI:456216"/>
        <dbReference type="EC" id="4.2.1.136"/>
    </reaction>
</comment>
<keyword evidence="2" id="KW-0479">Metal-binding</keyword>
<evidence type="ECO:0000256" key="3">
    <source>
        <dbReference type="ARBA" id="ARBA00022741"/>
    </source>
</evidence>
<feature type="binding site" evidence="9">
    <location>
        <position position="334"/>
    </location>
    <ligand>
        <name>AMP</name>
        <dbReference type="ChEBI" id="CHEBI:456215"/>
    </ligand>
</feature>
<reference evidence="11 12" key="1">
    <citation type="journal article" date="2025" name="Anaerobe">
        <title>Description of Anaerococcus kampingiae sp. nov., Anaerococcus groningensis sp. nov., Anaerococcus martiniensis sp. nov., and Anaerococcus cruorum sp. nov., isolated from human clinical specimens.</title>
        <authorList>
            <person name="Boiten K.E."/>
            <person name="Meijer J."/>
            <person name="van Wezel E.M."/>
            <person name="Veloo A.C.M."/>
        </authorList>
    </citation>
    <scope>NUCLEOTIDE SEQUENCE [LARGE SCALE GENOMIC DNA]</scope>
    <source>
        <strain evidence="11 12">ENR1039</strain>
    </source>
</reference>
<keyword evidence="5" id="KW-0460">Magnesium</keyword>
<evidence type="ECO:0000256" key="5">
    <source>
        <dbReference type="ARBA" id="ARBA00022842"/>
    </source>
</evidence>
<keyword evidence="8 9" id="KW-0456">Lyase</keyword>
<evidence type="ECO:0000256" key="9">
    <source>
        <dbReference type="HAMAP-Rule" id="MF_01965"/>
    </source>
</evidence>
<evidence type="ECO:0000259" key="10">
    <source>
        <dbReference type="PROSITE" id="PS51383"/>
    </source>
</evidence>
<dbReference type="InterPro" id="IPR000631">
    <property type="entry name" value="CARKD"/>
</dbReference>
<dbReference type="InterPro" id="IPR008278">
    <property type="entry name" value="4-PPantetheinyl_Trfase_dom"/>
</dbReference>
<evidence type="ECO:0000313" key="11">
    <source>
        <dbReference type="EMBL" id="MFO3716187.1"/>
    </source>
</evidence>
<dbReference type="InterPro" id="IPR017953">
    <property type="entry name" value="Carbohydrate_kinase_pred_CS"/>
</dbReference>
<keyword evidence="1" id="KW-0808">Transferase</keyword>
<dbReference type="PANTHER" id="PTHR12592:SF0">
    <property type="entry name" value="ATP-DEPENDENT (S)-NAD(P)H-HYDRATE DEHYDRATASE"/>
    <property type="match status" value="1"/>
</dbReference>